<organism evidence="1 2">
    <name type="scientific">Pristionchus pacificus</name>
    <name type="common">Parasitic nematode worm</name>
    <dbReference type="NCBI Taxonomy" id="54126"/>
    <lineage>
        <taxon>Eukaryota</taxon>
        <taxon>Metazoa</taxon>
        <taxon>Ecdysozoa</taxon>
        <taxon>Nematoda</taxon>
        <taxon>Chromadorea</taxon>
        <taxon>Rhabditida</taxon>
        <taxon>Rhabditina</taxon>
        <taxon>Diplogasteromorpha</taxon>
        <taxon>Diplogasteroidea</taxon>
        <taxon>Neodiplogasteridae</taxon>
        <taxon>Pristionchus</taxon>
    </lineage>
</organism>
<name>A0A2A6BW04_PRIPA</name>
<protein>
    <submittedName>
        <fullName evidence="1">Uncharacterized protein</fullName>
    </submittedName>
</protein>
<accession>A0A2A6BW04</accession>
<dbReference type="EnsemblMetazoa" id="PPA42747.1">
    <property type="protein sequence ID" value="PPA42747.1"/>
    <property type="gene ID" value="WBGene00281116"/>
</dbReference>
<reference evidence="1" key="2">
    <citation type="submission" date="2022-06" db="UniProtKB">
        <authorList>
            <consortium name="EnsemblMetazoa"/>
        </authorList>
    </citation>
    <scope>IDENTIFICATION</scope>
    <source>
        <strain evidence="1">PS312</strain>
    </source>
</reference>
<sequence>VGCTESGTRVLCECPKDAPRVFANGASVLEVTALSEGVKSVCRPGYWYVWYHTPAISFRTNGLYRVQVQALSHNPRECSVYVDEQNENVLRPNEKLTCVPGEFVYTSDGEYSCPFGDKKGSLFVHAKGTVASVTRDVQPTMSTRSYSFKLDRTTLEER</sequence>
<evidence type="ECO:0000313" key="2">
    <source>
        <dbReference type="Proteomes" id="UP000005239"/>
    </source>
</evidence>
<dbReference type="Proteomes" id="UP000005239">
    <property type="component" value="Unassembled WGS sequence"/>
</dbReference>
<keyword evidence="2" id="KW-1185">Reference proteome</keyword>
<dbReference type="AlphaFoldDB" id="A0A2A6BW04"/>
<reference evidence="2" key="1">
    <citation type="journal article" date="2008" name="Nat. Genet.">
        <title>The Pristionchus pacificus genome provides a unique perspective on nematode lifestyle and parasitism.</title>
        <authorList>
            <person name="Dieterich C."/>
            <person name="Clifton S.W."/>
            <person name="Schuster L.N."/>
            <person name="Chinwalla A."/>
            <person name="Delehaunty K."/>
            <person name="Dinkelacker I."/>
            <person name="Fulton L."/>
            <person name="Fulton R."/>
            <person name="Godfrey J."/>
            <person name="Minx P."/>
            <person name="Mitreva M."/>
            <person name="Roeseler W."/>
            <person name="Tian H."/>
            <person name="Witte H."/>
            <person name="Yang S.P."/>
            <person name="Wilson R.K."/>
            <person name="Sommer R.J."/>
        </authorList>
    </citation>
    <scope>NUCLEOTIDE SEQUENCE [LARGE SCALE GENOMIC DNA]</scope>
    <source>
        <strain evidence="2">PS312</strain>
    </source>
</reference>
<proteinExistence type="predicted"/>
<accession>A0A8R1Z4R8</accession>
<evidence type="ECO:0000313" key="1">
    <source>
        <dbReference type="EnsemblMetazoa" id="PPA42747.1"/>
    </source>
</evidence>
<gene>
    <name evidence="1" type="primary">WBGene00281116</name>
</gene>